<feature type="transmembrane region" description="Helical" evidence="1">
    <location>
        <begin position="33"/>
        <end position="55"/>
    </location>
</feature>
<gene>
    <name evidence="3" type="ORF">ACFOET_18900</name>
</gene>
<evidence type="ECO:0000256" key="1">
    <source>
        <dbReference type="SAM" id="Phobius"/>
    </source>
</evidence>
<reference evidence="4" key="1">
    <citation type="journal article" date="2019" name="Int. J. Syst. Evol. Microbiol.">
        <title>The Global Catalogue of Microorganisms (GCM) 10K type strain sequencing project: providing services to taxonomists for standard genome sequencing and annotation.</title>
        <authorList>
            <consortium name="The Broad Institute Genomics Platform"/>
            <consortium name="The Broad Institute Genome Sequencing Center for Infectious Disease"/>
            <person name="Wu L."/>
            <person name="Ma J."/>
        </authorList>
    </citation>
    <scope>NUCLEOTIDE SEQUENCE [LARGE SCALE GENOMIC DNA]</scope>
    <source>
        <strain evidence="4">KCTC 52416</strain>
    </source>
</reference>
<dbReference type="EMBL" id="JBHRTA010000059">
    <property type="protein sequence ID" value="MFC3199694.1"/>
    <property type="molecule type" value="Genomic_DNA"/>
</dbReference>
<evidence type="ECO:0000313" key="3">
    <source>
        <dbReference type="EMBL" id="MFC3199694.1"/>
    </source>
</evidence>
<comment type="caution">
    <text evidence="3">The sequence shown here is derived from an EMBL/GenBank/DDBJ whole genome shotgun (WGS) entry which is preliminary data.</text>
</comment>
<keyword evidence="4" id="KW-1185">Reference proteome</keyword>
<feature type="domain" description="SPW repeat-containing integral membrane" evidence="2">
    <location>
        <begin position="9"/>
        <end position="108"/>
    </location>
</feature>
<feature type="transmembrane region" description="Helical" evidence="1">
    <location>
        <begin position="93"/>
        <end position="111"/>
    </location>
</feature>
<organism evidence="3 4">
    <name type="scientific">Parapedobacter deserti</name>
    <dbReference type="NCBI Taxonomy" id="1912957"/>
    <lineage>
        <taxon>Bacteria</taxon>
        <taxon>Pseudomonadati</taxon>
        <taxon>Bacteroidota</taxon>
        <taxon>Sphingobacteriia</taxon>
        <taxon>Sphingobacteriales</taxon>
        <taxon>Sphingobacteriaceae</taxon>
        <taxon>Parapedobacter</taxon>
    </lineage>
</organism>
<feature type="transmembrane region" description="Helical" evidence="1">
    <location>
        <begin position="7"/>
        <end position="27"/>
    </location>
</feature>
<evidence type="ECO:0000313" key="4">
    <source>
        <dbReference type="Proteomes" id="UP001595526"/>
    </source>
</evidence>
<keyword evidence="1" id="KW-1133">Transmembrane helix</keyword>
<protein>
    <submittedName>
        <fullName evidence="3">SPW repeat protein</fullName>
    </submittedName>
</protein>
<accession>A0ABV7JSD4</accession>
<proteinExistence type="predicted"/>
<name>A0ABV7JSD4_9SPHI</name>
<dbReference type="InterPro" id="IPR005530">
    <property type="entry name" value="SPW"/>
</dbReference>
<dbReference type="Proteomes" id="UP001595526">
    <property type="component" value="Unassembled WGS sequence"/>
</dbReference>
<sequence length="128" mass="14310">MRFISRPIHAVLDYLSGIAMLVSPWVLNFADVTFARNVIVVSGVVVIIMSLITNYEGGISKKIAMSTHLWGDLFLGIFLAASPWLFLFNEETYIPHLAFGLLSIVASLLTVNTSLVKRHIPVDFVYKR</sequence>
<keyword evidence="1" id="KW-0812">Transmembrane</keyword>
<dbReference type="Pfam" id="PF03779">
    <property type="entry name" value="SPW"/>
    <property type="match status" value="1"/>
</dbReference>
<dbReference type="RefSeq" id="WP_379025563.1">
    <property type="nucleotide sequence ID" value="NZ_JBHRTA010000059.1"/>
</dbReference>
<keyword evidence="1" id="KW-0472">Membrane</keyword>
<feature type="transmembrane region" description="Helical" evidence="1">
    <location>
        <begin position="67"/>
        <end position="87"/>
    </location>
</feature>
<evidence type="ECO:0000259" key="2">
    <source>
        <dbReference type="Pfam" id="PF03779"/>
    </source>
</evidence>